<gene>
    <name evidence="5" type="ORF">GM661_03620</name>
</gene>
<dbReference type="PROSITE" id="PS50893">
    <property type="entry name" value="ABC_TRANSPORTER_2"/>
    <property type="match status" value="1"/>
</dbReference>
<dbReference type="SMART" id="SM00382">
    <property type="entry name" value="AAA"/>
    <property type="match status" value="1"/>
</dbReference>
<reference evidence="5" key="1">
    <citation type="submission" date="2019-12" db="EMBL/GenBank/DDBJ databases">
        <authorList>
            <person name="zhang j."/>
            <person name="sun C.M."/>
        </authorList>
    </citation>
    <scope>NUCLEOTIDE SEQUENCE</scope>
    <source>
        <strain evidence="5">NS-1</strain>
    </source>
</reference>
<dbReference type="GO" id="GO:0016887">
    <property type="term" value="F:ATP hydrolysis activity"/>
    <property type="evidence" value="ECO:0007669"/>
    <property type="project" value="InterPro"/>
</dbReference>
<dbReference type="SUPFAM" id="SSF52540">
    <property type="entry name" value="P-loop containing nucleoside triphosphate hydrolases"/>
    <property type="match status" value="1"/>
</dbReference>
<dbReference type="Proteomes" id="UP000665020">
    <property type="component" value="Chromosome"/>
</dbReference>
<dbReference type="PANTHER" id="PTHR42734">
    <property type="entry name" value="METAL TRANSPORT SYSTEM ATP-BINDING PROTEIN TM_0124-RELATED"/>
    <property type="match status" value="1"/>
</dbReference>
<dbReference type="InterPro" id="IPR017871">
    <property type="entry name" value="ABC_transporter-like_CS"/>
</dbReference>
<dbReference type="RefSeq" id="WP_230868780.1">
    <property type="nucleotide sequence ID" value="NZ_CP046640.1"/>
</dbReference>
<dbReference type="EMBL" id="CP046640">
    <property type="protein sequence ID" value="QTL97128.1"/>
    <property type="molecule type" value="Genomic_DNA"/>
</dbReference>
<dbReference type="PANTHER" id="PTHR42734:SF19">
    <property type="entry name" value="IRON COMPOUNDS ABC TRANSPORTER, ATP-BINDING PROTEIN"/>
    <property type="match status" value="1"/>
</dbReference>
<evidence type="ECO:0000256" key="2">
    <source>
        <dbReference type="ARBA" id="ARBA00022741"/>
    </source>
</evidence>
<dbReference type="CDD" id="cd03214">
    <property type="entry name" value="ABC_Iron-Siderophores_B12_Hemin"/>
    <property type="match status" value="1"/>
</dbReference>
<dbReference type="KEGG" id="ifn:GM661_03620"/>
<dbReference type="AlphaFoldDB" id="A0A8A7KC23"/>
<dbReference type="InterPro" id="IPR027417">
    <property type="entry name" value="P-loop_NTPase"/>
</dbReference>
<proteinExistence type="predicted"/>
<evidence type="ECO:0000256" key="1">
    <source>
        <dbReference type="ARBA" id="ARBA00022448"/>
    </source>
</evidence>
<feature type="domain" description="ABC transporter" evidence="4">
    <location>
        <begin position="3"/>
        <end position="238"/>
    </location>
</feature>
<name>A0A8A7KC23_9FIRM</name>
<dbReference type="InterPro" id="IPR003593">
    <property type="entry name" value="AAA+_ATPase"/>
</dbReference>
<keyword evidence="3 5" id="KW-0067">ATP-binding</keyword>
<organism evidence="5 6">
    <name type="scientific">Iocasia fonsfrigidae</name>
    <dbReference type="NCBI Taxonomy" id="2682810"/>
    <lineage>
        <taxon>Bacteria</taxon>
        <taxon>Bacillati</taxon>
        <taxon>Bacillota</taxon>
        <taxon>Clostridia</taxon>
        <taxon>Halanaerobiales</taxon>
        <taxon>Halanaerobiaceae</taxon>
        <taxon>Iocasia</taxon>
    </lineage>
</organism>
<evidence type="ECO:0000256" key="3">
    <source>
        <dbReference type="ARBA" id="ARBA00022840"/>
    </source>
</evidence>
<keyword evidence="1" id="KW-0813">Transport</keyword>
<dbReference type="Pfam" id="PF00005">
    <property type="entry name" value="ABC_tran"/>
    <property type="match status" value="1"/>
</dbReference>
<dbReference type="InterPro" id="IPR050153">
    <property type="entry name" value="Metal_Ion_Import_ABC"/>
</dbReference>
<evidence type="ECO:0000259" key="4">
    <source>
        <dbReference type="PROSITE" id="PS50893"/>
    </source>
</evidence>
<dbReference type="Gene3D" id="3.40.50.300">
    <property type="entry name" value="P-loop containing nucleotide triphosphate hydrolases"/>
    <property type="match status" value="1"/>
</dbReference>
<evidence type="ECO:0000313" key="6">
    <source>
        <dbReference type="Proteomes" id="UP000665020"/>
    </source>
</evidence>
<dbReference type="PROSITE" id="PS00211">
    <property type="entry name" value="ABC_TRANSPORTER_1"/>
    <property type="match status" value="1"/>
</dbReference>
<dbReference type="InterPro" id="IPR003439">
    <property type="entry name" value="ABC_transporter-like_ATP-bd"/>
</dbReference>
<dbReference type="GO" id="GO:0005524">
    <property type="term" value="F:ATP binding"/>
    <property type="evidence" value="ECO:0007669"/>
    <property type="project" value="UniProtKB-KW"/>
</dbReference>
<evidence type="ECO:0000313" key="5">
    <source>
        <dbReference type="EMBL" id="QTL97128.1"/>
    </source>
</evidence>
<sequence length="260" mass="28605">MKLELKDVVCGYGPNVIVKQASMGVAEGDVLCLLGPNGVGKTTLFKSILGFLKLLDGEILLGGKNIAGWSRKLFAREVAYVPQAHNTPFPFKVLDVILMGRTPYLRPFSAPGKEDRNLVKNIMASLDILALENKLYTEISGGEKQLVLIARALAQQAKILVMDEPTSNLDFGNQIKVLNQIRKLSRENLGIIMTTHFPDHVFICANKVAIIRDGFLHKIGNPETVVTRENLREVYGVNVSVENISFTSGYKAKVCVPEVV</sequence>
<accession>A0A8A7KC23</accession>
<protein>
    <submittedName>
        <fullName evidence="5">ATP-binding cassette domain-containing protein</fullName>
    </submittedName>
</protein>
<keyword evidence="2" id="KW-0547">Nucleotide-binding</keyword>
<dbReference type="FunFam" id="3.40.50.300:FF:000134">
    <property type="entry name" value="Iron-enterobactin ABC transporter ATP-binding protein"/>
    <property type="match status" value="1"/>
</dbReference>
<keyword evidence="6" id="KW-1185">Reference proteome</keyword>